<evidence type="ECO:0000256" key="1">
    <source>
        <dbReference type="SAM" id="Phobius"/>
    </source>
</evidence>
<evidence type="ECO:0000313" key="2">
    <source>
        <dbReference type="EMBL" id="KRM73802.1"/>
    </source>
</evidence>
<gene>
    <name evidence="2" type="ORF">FC82_GL000999</name>
</gene>
<dbReference type="RefSeq" id="WP_054760204.1">
    <property type="nucleotide sequence ID" value="NZ_AYYR01000117.1"/>
</dbReference>
<keyword evidence="1" id="KW-0812">Transmembrane</keyword>
<evidence type="ECO:0008006" key="4">
    <source>
        <dbReference type="Google" id="ProtNLM"/>
    </source>
</evidence>
<dbReference type="EMBL" id="AYYR01000117">
    <property type="protein sequence ID" value="KRM73802.1"/>
    <property type="molecule type" value="Genomic_DNA"/>
</dbReference>
<keyword evidence="1" id="KW-0472">Membrane</keyword>
<sequence length="89" mass="9709">MVIQAVKNATMWVMIGVILNLVFEPVALMFHHPLDGLFGLVYNISQAPDVIGAALVSIALIAVIWLLLILFFLVLARVMKSGGNNNGYK</sequence>
<proteinExistence type="predicted"/>
<organism evidence="2 3">
    <name type="scientific">Secundilactobacillus collinoides DSM 20515 = JCM 1123</name>
    <dbReference type="NCBI Taxonomy" id="1423733"/>
    <lineage>
        <taxon>Bacteria</taxon>
        <taxon>Bacillati</taxon>
        <taxon>Bacillota</taxon>
        <taxon>Bacilli</taxon>
        <taxon>Lactobacillales</taxon>
        <taxon>Lactobacillaceae</taxon>
        <taxon>Secundilactobacillus</taxon>
    </lineage>
</organism>
<evidence type="ECO:0000313" key="3">
    <source>
        <dbReference type="Proteomes" id="UP000051845"/>
    </source>
</evidence>
<comment type="caution">
    <text evidence="2">The sequence shown here is derived from an EMBL/GenBank/DDBJ whole genome shotgun (WGS) entry which is preliminary data.</text>
</comment>
<dbReference type="AlphaFoldDB" id="A0A0R2B3Y9"/>
<dbReference type="Proteomes" id="UP000051845">
    <property type="component" value="Unassembled WGS sequence"/>
</dbReference>
<reference evidence="2 3" key="1">
    <citation type="journal article" date="2015" name="Genome Announc.">
        <title>Expanding the biotechnology potential of lactobacilli through comparative genomics of 213 strains and associated genera.</title>
        <authorList>
            <person name="Sun Z."/>
            <person name="Harris H.M."/>
            <person name="McCann A."/>
            <person name="Guo C."/>
            <person name="Argimon S."/>
            <person name="Zhang W."/>
            <person name="Yang X."/>
            <person name="Jeffery I.B."/>
            <person name="Cooney J.C."/>
            <person name="Kagawa T.F."/>
            <person name="Liu W."/>
            <person name="Song Y."/>
            <person name="Salvetti E."/>
            <person name="Wrobel A."/>
            <person name="Rasinkangas P."/>
            <person name="Parkhill J."/>
            <person name="Rea M.C."/>
            <person name="O'Sullivan O."/>
            <person name="Ritari J."/>
            <person name="Douillard F.P."/>
            <person name="Paul Ross R."/>
            <person name="Yang R."/>
            <person name="Briner A.E."/>
            <person name="Felis G.E."/>
            <person name="de Vos W.M."/>
            <person name="Barrangou R."/>
            <person name="Klaenhammer T.R."/>
            <person name="Caufield P.W."/>
            <person name="Cui Y."/>
            <person name="Zhang H."/>
            <person name="O'Toole P.W."/>
        </authorList>
    </citation>
    <scope>NUCLEOTIDE SEQUENCE [LARGE SCALE GENOMIC DNA]</scope>
    <source>
        <strain evidence="2 3">DSM 20515</strain>
    </source>
</reference>
<name>A0A0R2B3Y9_SECCO</name>
<feature type="transmembrane region" description="Helical" evidence="1">
    <location>
        <begin position="50"/>
        <end position="75"/>
    </location>
</feature>
<feature type="transmembrane region" description="Helical" evidence="1">
    <location>
        <begin position="12"/>
        <end position="30"/>
    </location>
</feature>
<accession>A0A0R2B3Y9</accession>
<keyword evidence="1" id="KW-1133">Transmembrane helix</keyword>
<dbReference type="PATRIC" id="fig|1423733.4.peg.1053"/>
<protein>
    <recommendedName>
        <fullName evidence="4">Glycerophosphoryl diester phosphodiesterase membrane domain-containing protein</fullName>
    </recommendedName>
</protein>